<keyword evidence="4 6" id="KW-0067">ATP-binding</keyword>
<dbReference type="GO" id="GO:0005524">
    <property type="term" value="F:ATP binding"/>
    <property type="evidence" value="ECO:0007669"/>
    <property type="project" value="UniProtKB-KW"/>
</dbReference>
<comment type="caution">
    <text evidence="6">The sequence shown here is derived from an EMBL/GenBank/DDBJ whole genome shotgun (WGS) entry which is preliminary data.</text>
</comment>
<feature type="domain" description="ABC transporter" evidence="5">
    <location>
        <begin position="6"/>
        <end position="235"/>
    </location>
</feature>
<name>A0A7K0FYF5_9SPHI</name>
<dbReference type="InterPro" id="IPR003593">
    <property type="entry name" value="AAA+_ATPase"/>
</dbReference>
<dbReference type="Gene3D" id="3.40.50.300">
    <property type="entry name" value="P-loop containing nucleotide triphosphate hydrolases"/>
    <property type="match status" value="1"/>
</dbReference>
<dbReference type="Proteomes" id="UP000487757">
    <property type="component" value="Unassembled WGS sequence"/>
</dbReference>
<gene>
    <name evidence="6" type="ORF">GJU39_06610</name>
</gene>
<proteinExistence type="inferred from homology"/>
<dbReference type="Pfam" id="PF00005">
    <property type="entry name" value="ABC_tran"/>
    <property type="match status" value="1"/>
</dbReference>
<dbReference type="PANTHER" id="PTHR43335">
    <property type="entry name" value="ABC TRANSPORTER, ATP-BINDING PROTEIN"/>
    <property type="match status" value="1"/>
</dbReference>
<keyword evidence="3" id="KW-0547">Nucleotide-binding</keyword>
<dbReference type="InterPro" id="IPR027417">
    <property type="entry name" value="P-loop_NTPase"/>
</dbReference>
<keyword evidence="2" id="KW-0813">Transport</keyword>
<evidence type="ECO:0000256" key="2">
    <source>
        <dbReference type="ARBA" id="ARBA00022448"/>
    </source>
</evidence>
<evidence type="ECO:0000256" key="4">
    <source>
        <dbReference type="ARBA" id="ARBA00022840"/>
    </source>
</evidence>
<comment type="similarity">
    <text evidence="1">Belongs to the ABC transporter superfamily.</text>
</comment>
<dbReference type="SUPFAM" id="SSF52540">
    <property type="entry name" value="P-loop containing nucleoside triphosphate hydrolases"/>
    <property type="match status" value="1"/>
</dbReference>
<evidence type="ECO:0000256" key="3">
    <source>
        <dbReference type="ARBA" id="ARBA00022741"/>
    </source>
</evidence>
<sequence length="309" mass="34282">MENNIVKINNLSHRYGASWAIEDINLEISELGVFGLLGSNGAGKSTTMNIMCGVLNQTRGLVKIGGYNMQDDPISAKKLIGFLPQNAPLHMELTVHEYLTQCAHLRLIDKKDVPSSVDKAMAKCGVAHFRNRLISNLSGGYKQRVGIAQAIIHEPKLVVLDEPTNGLDPNQIFEVRKLIREVGEEKCVIFSSHILSEIQATCSQIKMIDNGKMVFSDTMDAFNNYIQPDSLVMTLLNPPAISTLQNFDGVQSVVAISSTRFRIHFADVQSITERLIRASVEYGWRMSEISLEKSSLDQIFAQLSNQKSS</sequence>
<accession>A0A7K0FYF5</accession>
<organism evidence="6 7">
    <name type="scientific">Pedobacter petrophilus</name>
    <dbReference type="NCBI Taxonomy" id="1908241"/>
    <lineage>
        <taxon>Bacteria</taxon>
        <taxon>Pseudomonadati</taxon>
        <taxon>Bacteroidota</taxon>
        <taxon>Sphingobacteriia</taxon>
        <taxon>Sphingobacteriales</taxon>
        <taxon>Sphingobacteriaceae</taxon>
        <taxon>Pedobacter</taxon>
    </lineage>
</organism>
<keyword evidence="7" id="KW-1185">Reference proteome</keyword>
<dbReference type="InterPro" id="IPR003439">
    <property type="entry name" value="ABC_transporter-like_ATP-bd"/>
</dbReference>
<evidence type="ECO:0000256" key="1">
    <source>
        <dbReference type="ARBA" id="ARBA00005417"/>
    </source>
</evidence>
<dbReference type="OrthoDB" id="9785229at2"/>
<dbReference type="AlphaFoldDB" id="A0A7K0FYF5"/>
<dbReference type="PROSITE" id="PS50893">
    <property type="entry name" value="ABC_TRANSPORTER_2"/>
    <property type="match status" value="1"/>
</dbReference>
<evidence type="ECO:0000259" key="5">
    <source>
        <dbReference type="PROSITE" id="PS50893"/>
    </source>
</evidence>
<dbReference type="EMBL" id="WKKH01000007">
    <property type="protein sequence ID" value="MRX75756.1"/>
    <property type="molecule type" value="Genomic_DNA"/>
</dbReference>
<dbReference type="PANTHER" id="PTHR43335:SF4">
    <property type="entry name" value="ABC TRANSPORTER, ATP-BINDING PROTEIN"/>
    <property type="match status" value="1"/>
</dbReference>
<reference evidence="6 7" key="1">
    <citation type="submission" date="2019-11" db="EMBL/GenBank/DDBJ databases">
        <title>Pedobacter petrophilus genome.</title>
        <authorList>
            <person name="Feldbauer M.J."/>
            <person name="Newman J.D."/>
        </authorList>
    </citation>
    <scope>NUCLEOTIDE SEQUENCE [LARGE SCALE GENOMIC DNA]</scope>
    <source>
        <strain evidence="6 7">LMG 29686</strain>
    </source>
</reference>
<protein>
    <submittedName>
        <fullName evidence="6">ATP-binding cassette domain-containing protein</fullName>
    </submittedName>
</protein>
<dbReference type="RefSeq" id="WP_154279909.1">
    <property type="nucleotide sequence ID" value="NZ_JBHUJQ010000001.1"/>
</dbReference>
<dbReference type="GO" id="GO:0016887">
    <property type="term" value="F:ATP hydrolysis activity"/>
    <property type="evidence" value="ECO:0007669"/>
    <property type="project" value="InterPro"/>
</dbReference>
<evidence type="ECO:0000313" key="7">
    <source>
        <dbReference type="Proteomes" id="UP000487757"/>
    </source>
</evidence>
<dbReference type="SMART" id="SM00382">
    <property type="entry name" value="AAA"/>
    <property type="match status" value="1"/>
</dbReference>
<evidence type="ECO:0000313" key="6">
    <source>
        <dbReference type="EMBL" id="MRX75756.1"/>
    </source>
</evidence>